<dbReference type="GeneID" id="69020721"/>
<feature type="transmembrane region" description="Helical" evidence="2">
    <location>
        <begin position="236"/>
        <end position="257"/>
    </location>
</feature>
<evidence type="ECO:0000313" key="4">
    <source>
        <dbReference type="Proteomes" id="UP000613401"/>
    </source>
</evidence>
<reference evidence="3" key="1">
    <citation type="journal article" date="2020" name="Phytopathology">
        <title>Genome sequence and comparative analysis of Colletotrichum gloeosporioides isolated from Liriodendron leaves.</title>
        <authorList>
            <person name="Fu F.F."/>
            <person name="Hao Z."/>
            <person name="Wang P."/>
            <person name="Lu Y."/>
            <person name="Xue L.J."/>
            <person name="Wei G."/>
            <person name="Tian Y."/>
            <person name="Baishi H."/>
            <person name="Xu H."/>
            <person name="Shi J."/>
            <person name="Cheng T."/>
            <person name="Wang G."/>
            <person name="Yi Y."/>
            <person name="Chen J."/>
        </authorList>
    </citation>
    <scope>NUCLEOTIDE SEQUENCE</scope>
    <source>
        <strain evidence="3">Lc1</strain>
    </source>
</reference>
<evidence type="ECO:0000256" key="2">
    <source>
        <dbReference type="SAM" id="Phobius"/>
    </source>
</evidence>
<comment type="caution">
    <text evidence="3">The sequence shown here is derived from an EMBL/GenBank/DDBJ whole genome shotgun (WGS) entry which is preliminary data.</text>
</comment>
<feature type="transmembrane region" description="Helical" evidence="2">
    <location>
        <begin position="198"/>
        <end position="216"/>
    </location>
</feature>
<keyword evidence="2" id="KW-1133">Transmembrane helix</keyword>
<gene>
    <name evidence="3" type="ORF">GCG54_00013605</name>
</gene>
<keyword evidence="2" id="KW-0812">Transmembrane</keyword>
<evidence type="ECO:0000313" key="3">
    <source>
        <dbReference type="EMBL" id="KAF3805931.1"/>
    </source>
</evidence>
<feature type="region of interest" description="Disordered" evidence="1">
    <location>
        <begin position="1"/>
        <end position="79"/>
    </location>
</feature>
<feature type="compositionally biased region" description="Basic and acidic residues" evidence="1">
    <location>
        <begin position="62"/>
        <end position="79"/>
    </location>
</feature>
<feature type="transmembrane region" description="Helical" evidence="2">
    <location>
        <begin position="561"/>
        <end position="586"/>
    </location>
</feature>
<dbReference type="RefSeq" id="XP_045265090.1">
    <property type="nucleotide sequence ID" value="XM_045413456.1"/>
</dbReference>
<reference evidence="3" key="2">
    <citation type="submission" date="2020-03" db="EMBL/GenBank/DDBJ databases">
        <authorList>
            <person name="Fu F.-F."/>
            <person name="Chen J."/>
        </authorList>
    </citation>
    <scope>NUCLEOTIDE SEQUENCE</scope>
    <source>
        <strain evidence="3">Lc1</strain>
    </source>
</reference>
<dbReference type="Proteomes" id="UP000613401">
    <property type="component" value="Unassembled WGS sequence"/>
</dbReference>
<proteinExistence type="predicted"/>
<keyword evidence="2" id="KW-0472">Membrane</keyword>
<feature type="transmembrane region" description="Helical" evidence="2">
    <location>
        <begin position="100"/>
        <end position="124"/>
    </location>
</feature>
<dbReference type="AlphaFoldDB" id="A0A8H4CLA5"/>
<dbReference type="EMBL" id="WVTB01000038">
    <property type="protein sequence ID" value="KAF3805931.1"/>
    <property type="molecule type" value="Genomic_DNA"/>
</dbReference>
<accession>A0A8H4CLA5</accession>
<keyword evidence="4" id="KW-1185">Reference proteome</keyword>
<feature type="compositionally biased region" description="Polar residues" evidence="1">
    <location>
        <begin position="14"/>
        <end position="25"/>
    </location>
</feature>
<sequence>MYHAVSDISEDETASTVNRQEQQTPDLLPTRDNHDQGVAFISGPREHHAVSDISEDEAAEAANRHEQETTDLRPTKDNHDQDVAFINKPREKGSFDAAKWIVFYAALASLPMLCFSAVLLGILIKNWIETVDSTSDDAVALGYYIVDFPAARLIFVSSWSSSVAPRLASIVMGLYLFRTAKGLLKRSSTNEMARLPTPYQLVLLIGLSTGSLGHLWKYVKYGWTSKHKFASLIKSTGAVLIIFQLLGLAIFGLDSLLHFTTETPCSSHLAEAYLADALRSTTSMNTHALTLFNFTTPASDGSDASLIFLGPASNSISNELEYTASTIGVQTSCKPISQLCQLSAPIGAATPYNCSSGFYGDLQSITLNSTATSWKANDEHLVFGADFLDDNFTQPYNNYSSQEDRSDISVSPGHNLPSSWYMAVAFRLDFGVKSSNIPNDPEITIPVHGGAAFILRCQVATYEVKYTSFNGSLSHVSTTLANGSVAWLYNSVIPAPGTPSIMITQGTDIAIMGNSSAEIASEWGTQFSRVAVSILAPVYEGRSNLAESTIRSAILTRVPRAPLLGIVVLNIVFAIFGLLLGCMALASNSESVAAVAGGLSIDGLVASIFEDDGGMVEGAEIEKCFSENVQGGAVRVGLHEERPGQWDLVKKTQ</sequence>
<name>A0A8H4CLA5_COLGL</name>
<feature type="transmembrane region" description="Helical" evidence="2">
    <location>
        <begin position="153"/>
        <end position="177"/>
    </location>
</feature>
<protein>
    <submittedName>
        <fullName evidence="3">Uncharacterized protein</fullName>
    </submittedName>
</protein>
<organism evidence="3 4">
    <name type="scientific">Colletotrichum gloeosporioides</name>
    <name type="common">Anthracnose fungus</name>
    <name type="synonym">Glomerella cingulata</name>
    <dbReference type="NCBI Taxonomy" id="474922"/>
    <lineage>
        <taxon>Eukaryota</taxon>
        <taxon>Fungi</taxon>
        <taxon>Dikarya</taxon>
        <taxon>Ascomycota</taxon>
        <taxon>Pezizomycotina</taxon>
        <taxon>Sordariomycetes</taxon>
        <taxon>Hypocreomycetidae</taxon>
        <taxon>Glomerellales</taxon>
        <taxon>Glomerellaceae</taxon>
        <taxon>Colletotrichum</taxon>
        <taxon>Colletotrichum gloeosporioides species complex</taxon>
    </lineage>
</organism>
<evidence type="ECO:0000256" key="1">
    <source>
        <dbReference type="SAM" id="MobiDB-lite"/>
    </source>
</evidence>